<organism evidence="1 2">
    <name type="scientific">Streptococcus salivarius K12</name>
    <dbReference type="NCBI Taxonomy" id="1200793"/>
    <lineage>
        <taxon>Bacteria</taxon>
        <taxon>Bacillati</taxon>
        <taxon>Bacillota</taxon>
        <taxon>Bacilli</taxon>
        <taxon>Lactobacillales</taxon>
        <taxon>Streptococcaceae</taxon>
        <taxon>Streptococcus</taxon>
    </lineage>
</organism>
<evidence type="ECO:0000313" key="2">
    <source>
        <dbReference type="Proteomes" id="UP000006983"/>
    </source>
</evidence>
<reference evidence="1 2" key="1">
    <citation type="journal article" date="2012" name="J. Bacteriol.">
        <title>Genome Sequence of the Lantibiotic Bacteriocin Producer Streptococcus salivarius Strain K12.</title>
        <authorList>
            <person name="Barretto C."/>
            <person name="Alvarez-Martin P."/>
            <person name="Foata F."/>
            <person name="Renault P."/>
            <person name="Berger B."/>
        </authorList>
    </citation>
    <scope>NUCLEOTIDE SEQUENCE [LARGE SCALE GENOMIC DNA]</scope>
    <source>
        <strain evidence="1 2">K12</strain>
    </source>
</reference>
<sequence length="171" mass="19891">MTMKISNILGIFVGLFLGLVTVMGMSLFTFINLKSNSVYYAQHIPHKEGTEPDIIMLMENMGWAYTPEIDGISYDDDGSYAITREKGTKTSVLDLTGDTLFFHSESDDMYLLNRNFSIQHAFDKRYHNIKYNQRKVQKEIRETVQPVIDAQPKPLFNLQWLFNLIYQSRFN</sequence>
<accession>J7TUC3</accession>
<name>J7TUC3_STRSL</name>
<proteinExistence type="predicted"/>
<keyword evidence="2" id="KW-1185">Reference proteome</keyword>
<dbReference type="PATRIC" id="fig|1200793.3.peg.1573"/>
<comment type="caution">
    <text evidence="1">The sequence shown here is derived from an EMBL/GenBank/DDBJ whole genome shotgun (WGS) entry which is preliminary data.</text>
</comment>
<dbReference type="Proteomes" id="UP000006983">
    <property type="component" value="Unassembled WGS sequence"/>
</dbReference>
<dbReference type="AlphaFoldDB" id="J7TUC3"/>
<dbReference type="EMBL" id="ALIF01000006">
    <property type="protein sequence ID" value="EJO15583.1"/>
    <property type="molecule type" value="Genomic_DNA"/>
</dbReference>
<evidence type="ECO:0000313" key="1">
    <source>
        <dbReference type="EMBL" id="EJO15583.1"/>
    </source>
</evidence>
<gene>
    <name evidence="1" type="ORF">RSSL_00772</name>
</gene>
<protein>
    <submittedName>
        <fullName evidence="1">Uncharacterized protein</fullName>
    </submittedName>
</protein>